<evidence type="ECO:0000256" key="7">
    <source>
        <dbReference type="ARBA" id="ARBA00023136"/>
    </source>
</evidence>
<evidence type="ECO:0000313" key="9">
    <source>
        <dbReference type="EMBL" id="PVA07783.1"/>
    </source>
</evidence>
<evidence type="ECO:0000256" key="3">
    <source>
        <dbReference type="ARBA" id="ARBA00022448"/>
    </source>
</evidence>
<dbReference type="EMBL" id="QCYG01000002">
    <property type="protein sequence ID" value="PVA07783.1"/>
    <property type="molecule type" value="Genomic_DNA"/>
</dbReference>
<reference evidence="9 10" key="1">
    <citation type="submission" date="2018-04" db="EMBL/GenBank/DDBJ databases">
        <title>Pelagivirga bohaiensis gen. nov., sp. nov., a bacterium isolated from the Bohai Sea.</title>
        <authorList>
            <person name="Ji X."/>
        </authorList>
    </citation>
    <scope>NUCLEOTIDE SEQUENCE [LARGE SCALE GENOMIC DNA]</scope>
    <source>
        <strain evidence="9 10">BH-SD16</strain>
    </source>
</reference>
<comment type="caution">
    <text evidence="9">The sequence shown here is derived from an EMBL/GenBank/DDBJ whole genome shotgun (WGS) entry which is preliminary data.</text>
</comment>
<proteinExistence type="inferred from homology"/>
<dbReference type="OrthoDB" id="7374568at2"/>
<dbReference type="InterPro" id="IPR027417">
    <property type="entry name" value="P-loop_NTPase"/>
</dbReference>
<feature type="domain" description="ABC transporter" evidence="8">
    <location>
        <begin position="9"/>
        <end position="256"/>
    </location>
</feature>
<protein>
    <submittedName>
        <fullName evidence="9">Peptide ABC transporter ATP-binding protein</fullName>
    </submittedName>
</protein>
<dbReference type="InterPro" id="IPR003593">
    <property type="entry name" value="AAA+_ATPase"/>
</dbReference>
<gene>
    <name evidence="9" type="ORF">DC363_03950</name>
</gene>
<dbReference type="PANTHER" id="PTHR43297">
    <property type="entry name" value="OLIGOPEPTIDE TRANSPORT ATP-BINDING PROTEIN APPD"/>
    <property type="match status" value="1"/>
</dbReference>
<dbReference type="NCBIfam" id="TIGR01727">
    <property type="entry name" value="oligo_HPY"/>
    <property type="match status" value="1"/>
</dbReference>
<keyword evidence="6 9" id="KW-0067">ATP-binding</keyword>
<dbReference type="InterPro" id="IPR017871">
    <property type="entry name" value="ABC_transporter-like_CS"/>
</dbReference>
<dbReference type="Pfam" id="PF00005">
    <property type="entry name" value="ABC_tran"/>
    <property type="match status" value="1"/>
</dbReference>
<keyword evidence="10" id="KW-1185">Reference proteome</keyword>
<evidence type="ECO:0000256" key="2">
    <source>
        <dbReference type="ARBA" id="ARBA00005417"/>
    </source>
</evidence>
<dbReference type="FunFam" id="3.40.50.300:FF:000016">
    <property type="entry name" value="Oligopeptide ABC transporter ATP-binding component"/>
    <property type="match status" value="1"/>
</dbReference>
<dbReference type="GO" id="GO:0016887">
    <property type="term" value="F:ATP hydrolysis activity"/>
    <property type="evidence" value="ECO:0007669"/>
    <property type="project" value="InterPro"/>
</dbReference>
<dbReference type="GO" id="GO:0015833">
    <property type="term" value="P:peptide transport"/>
    <property type="evidence" value="ECO:0007669"/>
    <property type="project" value="InterPro"/>
</dbReference>
<evidence type="ECO:0000256" key="4">
    <source>
        <dbReference type="ARBA" id="ARBA00022475"/>
    </source>
</evidence>
<dbReference type="GO" id="GO:0055085">
    <property type="term" value="P:transmembrane transport"/>
    <property type="evidence" value="ECO:0007669"/>
    <property type="project" value="UniProtKB-ARBA"/>
</dbReference>
<evidence type="ECO:0000313" key="10">
    <source>
        <dbReference type="Proteomes" id="UP000244817"/>
    </source>
</evidence>
<dbReference type="SMART" id="SM00382">
    <property type="entry name" value="AAA"/>
    <property type="match status" value="1"/>
</dbReference>
<dbReference type="PROSITE" id="PS50893">
    <property type="entry name" value="ABC_TRANSPORTER_2"/>
    <property type="match status" value="1"/>
</dbReference>
<accession>A0A2T7G029</accession>
<evidence type="ECO:0000259" key="8">
    <source>
        <dbReference type="PROSITE" id="PS50893"/>
    </source>
</evidence>
<dbReference type="PANTHER" id="PTHR43297:SF2">
    <property type="entry name" value="DIPEPTIDE TRANSPORT ATP-BINDING PROTEIN DPPD"/>
    <property type="match status" value="1"/>
</dbReference>
<dbReference type="InterPro" id="IPR003439">
    <property type="entry name" value="ABC_transporter-like_ATP-bd"/>
</dbReference>
<sequence>MSVQNALEVRDLNISYKVPGGKLRALRDINLNVPRGEIVGLVGESGCGKTTLMQTILGLQSSAAVTESGQIMLGDTDLLTLRPKQMRNLLGDRISAVFQDPMKSLNPVLTIGRQMTDIQFRHNISQREKRDRAVEMLQKVRIPDPESRLDQYAFEFSGGMRQRIAIAMALMAEPDVLVADEPTTALDATLELTTIDLLRDLQQDIGCAIIFITHHLGVVAELCQSVNIMYAGEMVESGPTRAVFDAPQHPYTELLFNCDPAQIPERTRHLPTIGGELPSLINLPPGCVFEGRCPKAFGPCAEIHPRRVQSGGSDMVKCHLRDPEVPQ</sequence>
<keyword evidence="4" id="KW-1003">Cell membrane</keyword>
<dbReference type="GO" id="GO:0005524">
    <property type="term" value="F:ATP binding"/>
    <property type="evidence" value="ECO:0007669"/>
    <property type="project" value="UniProtKB-KW"/>
</dbReference>
<evidence type="ECO:0000256" key="1">
    <source>
        <dbReference type="ARBA" id="ARBA00004417"/>
    </source>
</evidence>
<dbReference type="CDD" id="cd03257">
    <property type="entry name" value="ABC_NikE_OppD_transporters"/>
    <property type="match status" value="1"/>
</dbReference>
<dbReference type="Proteomes" id="UP000244817">
    <property type="component" value="Unassembled WGS sequence"/>
</dbReference>
<comment type="subcellular location">
    <subcellularLocation>
        <location evidence="1">Cell inner membrane</location>
        <topology evidence="1">Peripheral membrane protein</topology>
    </subcellularLocation>
</comment>
<dbReference type="Gene3D" id="3.40.50.300">
    <property type="entry name" value="P-loop containing nucleotide triphosphate hydrolases"/>
    <property type="match status" value="1"/>
</dbReference>
<dbReference type="PROSITE" id="PS00211">
    <property type="entry name" value="ABC_TRANSPORTER_1"/>
    <property type="match status" value="1"/>
</dbReference>
<dbReference type="InterPro" id="IPR013563">
    <property type="entry name" value="Oligopep_ABC_C"/>
</dbReference>
<comment type="similarity">
    <text evidence="2">Belongs to the ABC transporter superfamily.</text>
</comment>
<dbReference type="GO" id="GO:0005886">
    <property type="term" value="C:plasma membrane"/>
    <property type="evidence" value="ECO:0007669"/>
    <property type="project" value="UniProtKB-SubCell"/>
</dbReference>
<dbReference type="InterPro" id="IPR050388">
    <property type="entry name" value="ABC_Ni/Peptide_Import"/>
</dbReference>
<dbReference type="AlphaFoldDB" id="A0A2T7G029"/>
<name>A0A2T7G029_9RHOB</name>
<keyword evidence="5" id="KW-0547">Nucleotide-binding</keyword>
<dbReference type="Pfam" id="PF08352">
    <property type="entry name" value="oligo_HPY"/>
    <property type="match status" value="1"/>
</dbReference>
<evidence type="ECO:0000256" key="6">
    <source>
        <dbReference type="ARBA" id="ARBA00022840"/>
    </source>
</evidence>
<keyword evidence="3" id="KW-0813">Transport</keyword>
<dbReference type="RefSeq" id="WP_108639825.1">
    <property type="nucleotide sequence ID" value="NZ_QCYG01000002.1"/>
</dbReference>
<evidence type="ECO:0000256" key="5">
    <source>
        <dbReference type="ARBA" id="ARBA00022741"/>
    </source>
</evidence>
<organism evidence="9 10">
    <name type="scientific">Thalassorhabdomicrobium marinisediminis</name>
    <dbReference type="NCBI Taxonomy" id="2170577"/>
    <lineage>
        <taxon>Bacteria</taxon>
        <taxon>Pseudomonadati</taxon>
        <taxon>Pseudomonadota</taxon>
        <taxon>Alphaproteobacteria</taxon>
        <taxon>Rhodobacterales</taxon>
        <taxon>Paracoccaceae</taxon>
        <taxon>Thalassorhabdomicrobium</taxon>
    </lineage>
</organism>
<keyword evidence="7" id="KW-0472">Membrane</keyword>
<dbReference type="SUPFAM" id="SSF52540">
    <property type="entry name" value="P-loop containing nucleoside triphosphate hydrolases"/>
    <property type="match status" value="1"/>
</dbReference>